<dbReference type="GO" id="GO:0016020">
    <property type="term" value="C:membrane"/>
    <property type="evidence" value="ECO:0007669"/>
    <property type="project" value="UniProtKB-SubCell"/>
</dbReference>
<feature type="domain" description="Wax synthase" evidence="9">
    <location>
        <begin position="301"/>
        <end position="377"/>
    </location>
</feature>
<feature type="transmembrane region" description="Helical" evidence="8">
    <location>
        <begin position="393"/>
        <end position="410"/>
    </location>
</feature>
<dbReference type="GO" id="GO:0006629">
    <property type="term" value="P:lipid metabolic process"/>
    <property type="evidence" value="ECO:0007669"/>
    <property type="project" value="InterPro"/>
</dbReference>
<evidence type="ECO:0000256" key="8">
    <source>
        <dbReference type="SAM" id="Phobius"/>
    </source>
</evidence>
<evidence type="ECO:0000256" key="2">
    <source>
        <dbReference type="ARBA" id="ARBA00005179"/>
    </source>
</evidence>
<dbReference type="PANTHER" id="PTHR31595:SF57">
    <property type="entry name" value="OS04G0481900 PROTEIN"/>
    <property type="match status" value="1"/>
</dbReference>
<comment type="subcellular location">
    <subcellularLocation>
        <location evidence="1">Membrane</location>
        <topology evidence="1">Multi-pass membrane protein</topology>
    </subcellularLocation>
</comment>
<dbReference type="GO" id="GO:0008374">
    <property type="term" value="F:O-acyltransferase activity"/>
    <property type="evidence" value="ECO:0007669"/>
    <property type="project" value="InterPro"/>
</dbReference>
<dbReference type="InterPro" id="IPR032805">
    <property type="entry name" value="Wax_synthase_dom"/>
</dbReference>
<feature type="transmembrane region" description="Helical" evidence="8">
    <location>
        <begin position="422"/>
        <end position="442"/>
    </location>
</feature>
<keyword evidence="7 8" id="KW-0472">Membrane</keyword>
<dbReference type="AlphaFoldDB" id="A0AAV0AHE5"/>
<feature type="transmembrane region" description="Helical" evidence="8">
    <location>
        <begin position="354"/>
        <end position="373"/>
    </location>
</feature>
<evidence type="ECO:0000256" key="6">
    <source>
        <dbReference type="ARBA" id="ARBA00022989"/>
    </source>
</evidence>
<keyword evidence="5 8" id="KW-0812">Transmembrane</keyword>
<evidence type="ECO:0000256" key="4">
    <source>
        <dbReference type="ARBA" id="ARBA00022679"/>
    </source>
</evidence>
<dbReference type="InterPro" id="IPR044851">
    <property type="entry name" value="Wax_synthase"/>
</dbReference>
<keyword evidence="4" id="KW-0808">Transferase</keyword>
<organism evidence="10 11">
    <name type="scientific">Phakopsora pachyrhizi</name>
    <name type="common">Asian soybean rust disease fungus</name>
    <dbReference type="NCBI Taxonomy" id="170000"/>
    <lineage>
        <taxon>Eukaryota</taxon>
        <taxon>Fungi</taxon>
        <taxon>Dikarya</taxon>
        <taxon>Basidiomycota</taxon>
        <taxon>Pucciniomycotina</taxon>
        <taxon>Pucciniomycetes</taxon>
        <taxon>Pucciniales</taxon>
        <taxon>Phakopsoraceae</taxon>
        <taxon>Phakopsora</taxon>
    </lineage>
</organism>
<dbReference type="Proteomes" id="UP001153365">
    <property type="component" value="Unassembled WGS sequence"/>
</dbReference>
<evidence type="ECO:0000259" key="9">
    <source>
        <dbReference type="Pfam" id="PF13813"/>
    </source>
</evidence>
<gene>
    <name evidence="10" type="ORF">PPACK8108_LOCUS1366</name>
</gene>
<evidence type="ECO:0000256" key="3">
    <source>
        <dbReference type="ARBA" id="ARBA00007282"/>
    </source>
</evidence>
<reference evidence="10" key="1">
    <citation type="submission" date="2022-06" db="EMBL/GenBank/DDBJ databases">
        <authorList>
            <consortium name="SYNGENTA / RWTH Aachen University"/>
        </authorList>
    </citation>
    <scope>NUCLEOTIDE SEQUENCE</scope>
</reference>
<evidence type="ECO:0000256" key="1">
    <source>
        <dbReference type="ARBA" id="ARBA00004141"/>
    </source>
</evidence>
<evidence type="ECO:0000313" key="10">
    <source>
        <dbReference type="EMBL" id="CAH7666995.1"/>
    </source>
</evidence>
<evidence type="ECO:0000313" key="11">
    <source>
        <dbReference type="Proteomes" id="UP001153365"/>
    </source>
</evidence>
<evidence type="ECO:0000256" key="5">
    <source>
        <dbReference type="ARBA" id="ARBA00022692"/>
    </source>
</evidence>
<proteinExistence type="inferred from homology"/>
<feature type="transmembrane region" description="Helical" evidence="8">
    <location>
        <begin position="46"/>
        <end position="68"/>
    </location>
</feature>
<comment type="similarity">
    <text evidence="3">Belongs to the wax synthase family.</text>
</comment>
<protein>
    <recommendedName>
        <fullName evidence="9">Wax synthase domain-containing protein</fullName>
    </recommendedName>
</protein>
<dbReference type="PANTHER" id="PTHR31595">
    <property type="entry name" value="LONG-CHAIN-ALCOHOL O-FATTY-ACYLTRANSFERASE 3-RELATED"/>
    <property type="match status" value="1"/>
</dbReference>
<keyword evidence="6 8" id="KW-1133">Transmembrane helix</keyword>
<comment type="caution">
    <text evidence="10">The sequence shown here is derived from an EMBL/GenBank/DDBJ whole genome shotgun (WGS) entry which is preliminary data.</text>
</comment>
<accession>A0AAV0AHE5</accession>
<comment type="pathway">
    <text evidence="2">Secondary metabolite biosynthesis.</text>
</comment>
<name>A0AAV0AHE5_PHAPC</name>
<evidence type="ECO:0000256" key="7">
    <source>
        <dbReference type="ARBA" id="ARBA00023136"/>
    </source>
</evidence>
<dbReference type="Pfam" id="PF13813">
    <property type="entry name" value="MBOAT_2"/>
    <property type="match status" value="1"/>
</dbReference>
<feature type="transmembrane region" description="Helical" evidence="8">
    <location>
        <begin position="268"/>
        <end position="287"/>
    </location>
</feature>
<dbReference type="EMBL" id="CALTRL010000188">
    <property type="protein sequence ID" value="CAH7666995.1"/>
    <property type="molecule type" value="Genomic_DNA"/>
</dbReference>
<sequence length="462" mass="53218">MSTSNYGQLSLTLLKNLNLTTLKYHEDVPGYSFVNLIKNKALPSNFFPQFIFLISLSFTQCLLLHPIFINSRAARLTRKTIMPLSSIGWTMLPFKVAKKPLEVHECFNFYFSLYSIYMAVKCAEWGLLNKPCYRTRLRRIDGVLKWMKEELSEDEKRAQEKEYLSTGELCGWTLTHMLSSRGFGFDWGMPGVANTRSLSSLIVRLFKLKLASLITQIFIASSQESFEGNQMNILRASGLPDFLGRDFLANRFLNIAFGLRSACDMDRIYTSIILFITIFNKLYLFFGASEPMHELLNPLYYPIMYDSPHFSNSLANFWSKTWHQALRRSFIFGGGKPSMWISKKLGFSRKIQKIFFLFGVYFISGLQHEYLAAAVCQKPHSNAYPSKLSPGSFIYFALQPVGIMIEPFIIPHIPKRIGGGMLWTFLFKSMVLTPFSRQFLYFQRHLQPISQIPLKSLINPFA</sequence>
<keyword evidence="11" id="KW-1185">Reference proteome</keyword>